<dbReference type="RefSeq" id="WP_093857998.1">
    <property type="nucleotide sequence ID" value="NZ_BJVZ01000038.1"/>
</dbReference>
<proteinExistence type="predicted"/>
<evidence type="ECO:0000313" key="1">
    <source>
        <dbReference type="EMBL" id="SDO02199.1"/>
    </source>
</evidence>
<reference evidence="1 2" key="1">
    <citation type="submission" date="2016-10" db="EMBL/GenBank/DDBJ databases">
        <authorList>
            <person name="de Groot N.N."/>
        </authorList>
    </citation>
    <scope>NUCLEOTIDE SEQUENCE [LARGE SCALE GENOMIC DNA]</scope>
    <source>
        <strain evidence="1 2">CGMCC 1.3442</strain>
    </source>
</reference>
<dbReference type="AlphaFoldDB" id="A0A1H0G630"/>
<organism evidence="1 2">
    <name type="scientific">Tenuibacillus multivorans</name>
    <dbReference type="NCBI Taxonomy" id="237069"/>
    <lineage>
        <taxon>Bacteria</taxon>
        <taxon>Bacillati</taxon>
        <taxon>Bacillota</taxon>
        <taxon>Bacilli</taxon>
        <taxon>Bacillales</taxon>
        <taxon>Bacillaceae</taxon>
        <taxon>Tenuibacillus</taxon>
    </lineage>
</organism>
<name>A0A1H0G630_9BACI</name>
<dbReference type="OrthoDB" id="2971401at2"/>
<accession>A0A1H0G630</accession>
<evidence type="ECO:0000313" key="2">
    <source>
        <dbReference type="Proteomes" id="UP000199334"/>
    </source>
</evidence>
<dbReference type="EMBL" id="FNIG01000015">
    <property type="protein sequence ID" value="SDO02199.1"/>
    <property type="molecule type" value="Genomic_DNA"/>
</dbReference>
<protein>
    <submittedName>
        <fullName evidence="1">Uncharacterized protein</fullName>
    </submittedName>
</protein>
<gene>
    <name evidence="1" type="ORF">SAMN05216498_0466</name>
</gene>
<dbReference type="STRING" id="237069.SAMN05216498_0466"/>
<sequence>MRMILLALVIIAYVVVTSGLSYFDRLVKNEVEQDLEEHVPQEENDSRKWVDEALYIDELEQPTKPKLTDITSKYESKFENLKQETIDHIEQLKQDVLNEVNEDSNPLTLGVTIIKYEKKADELERQIDEKFNELFQTYLSELKQFGYTTNPVKQLERKYSRTKRSIKNDLVQEANAWIEDQKRF</sequence>
<dbReference type="Proteomes" id="UP000199334">
    <property type="component" value="Unassembled WGS sequence"/>
</dbReference>
<keyword evidence="2" id="KW-1185">Reference proteome</keyword>